<organism evidence="2 3">
    <name type="scientific">Tunturiibacter lichenicola</name>
    <dbReference type="NCBI Taxonomy" id="2051959"/>
    <lineage>
        <taxon>Bacteria</taxon>
        <taxon>Pseudomonadati</taxon>
        <taxon>Acidobacteriota</taxon>
        <taxon>Terriglobia</taxon>
        <taxon>Terriglobales</taxon>
        <taxon>Acidobacteriaceae</taxon>
        <taxon>Tunturiibacter</taxon>
    </lineage>
</organism>
<name>A0A7Y9NMB2_9BACT</name>
<gene>
    <name evidence="2" type="ORF">HDF12_002379</name>
</gene>
<keyword evidence="2" id="KW-0282">Flagellum</keyword>
<protein>
    <submittedName>
        <fullName evidence="2">Flagellar basal body-associated protein FliL</fullName>
    </submittedName>
</protein>
<dbReference type="Proteomes" id="UP000534186">
    <property type="component" value="Unassembled WGS sequence"/>
</dbReference>
<evidence type="ECO:0000313" key="2">
    <source>
        <dbReference type="EMBL" id="NYF52014.1"/>
    </source>
</evidence>
<comment type="caution">
    <text evidence="2">The sequence shown here is derived from an EMBL/GenBank/DDBJ whole genome shotgun (WGS) entry which is preliminary data.</text>
</comment>
<feature type="region of interest" description="Disordered" evidence="1">
    <location>
        <begin position="27"/>
        <end position="50"/>
    </location>
</feature>
<keyword evidence="2" id="KW-0969">Cilium</keyword>
<dbReference type="EMBL" id="JACCCV010000001">
    <property type="protein sequence ID" value="NYF52014.1"/>
    <property type="molecule type" value="Genomic_DNA"/>
</dbReference>
<sequence>MLIVIFLVAVVPLLAVGGVFAFMAKDQKRKGQSGTVRAGEITQGRASGLD</sequence>
<accession>A0A7Y9NMB2</accession>
<keyword evidence="2" id="KW-0966">Cell projection</keyword>
<evidence type="ECO:0000256" key="1">
    <source>
        <dbReference type="SAM" id="MobiDB-lite"/>
    </source>
</evidence>
<evidence type="ECO:0000313" key="3">
    <source>
        <dbReference type="Proteomes" id="UP000534186"/>
    </source>
</evidence>
<dbReference type="AlphaFoldDB" id="A0A7Y9NMB2"/>
<reference evidence="2 3" key="1">
    <citation type="submission" date="2020-07" db="EMBL/GenBank/DDBJ databases">
        <title>Genomic Encyclopedia of Type Strains, Phase IV (KMG-V): Genome sequencing to study the core and pangenomes of soil and plant-associated prokaryotes.</title>
        <authorList>
            <person name="Whitman W."/>
        </authorList>
    </citation>
    <scope>NUCLEOTIDE SEQUENCE [LARGE SCALE GENOMIC DNA]</scope>
    <source>
        <strain evidence="2 3">M8UP30</strain>
    </source>
</reference>
<proteinExistence type="predicted"/>